<dbReference type="GeneTree" id="ENSGT00940000158286"/>
<dbReference type="Ensembl" id="ENSABRT00000004976.1">
    <property type="protein sequence ID" value="ENSABRP00000003445.1"/>
    <property type="gene ID" value="ENSABRG00000003242.1"/>
</dbReference>
<keyword evidence="7 9" id="KW-0539">Nucleus</keyword>
<sequence>MEQNIPERCSRGPHPDGTLLATTPPRGCPIRSARPGPKSCEPGSRGPALHPRLSEGGGAGEGTRRVPCGDRSSPGGRLGGPAGSQHPRIPSTGGRGGRCHTKAGQAASATENSGSTSARVSSFFIEDLLGTEGAAGGGARRAAAGGGGRGAPRSPLRLGAPGCPLRDAAVGWYRRAHAAFLGCTSPDTSDRDSPELPEETAERAGGGGGRAAAVRGPSGGRPGPGGREEEEERGEEPGEPEQRAAGRKKKTRTVFSRSQVFQLESTFDVKRYLSSSERAGLAASLHLTETQVKIWFQNRRNKWKRQLAADLEAANLSHAAQRIVRVPILYHENSPASALGFTLPHMSPPLVGFSSGVSYPLGTFPAASLPFLRSQMTGLV</sequence>
<dbReference type="SUPFAM" id="SSF46689">
    <property type="entry name" value="Homeodomain-like"/>
    <property type="match status" value="1"/>
</dbReference>
<keyword evidence="4 9" id="KW-0238">DNA-binding</keyword>
<dbReference type="PROSITE" id="PS00027">
    <property type="entry name" value="HOMEOBOX_1"/>
    <property type="match status" value="1"/>
</dbReference>
<dbReference type="SMART" id="SM00389">
    <property type="entry name" value="HOX"/>
    <property type="match status" value="1"/>
</dbReference>
<dbReference type="Pfam" id="PF00046">
    <property type="entry name" value="Homeodomain"/>
    <property type="match status" value="1"/>
</dbReference>
<evidence type="ECO:0000256" key="2">
    <source>
        <dbReference type="ARBA" id="ARBA00022473"/>
    </source>
</evidence>
<keyword evidence="6" id="KW-0804">Transcription</keyword>
<dbReference type="PANTHER" id="PTHR46110">
    <property type="entry name" value="HOMEOBOX PROTEIN HMX"/>
    <property type="match status" value="1"/>
</dbReference>
<feature type="compositionally biased region" description="Acidic residues" evidence="11">
    <location>
        <begin position="228"/>
        <end position="239"/>
    </location>
</feature>
<dbReference type="InterPro" id="IPR009057">
    <property type="entry name" value="Homeodomain-like_sf"/>
</dbReference>
<evidence type="ECO:0000256" key="3">
    <source>
        <dbReference type="ARBA" id="ARBA00023015"/>
    </source>
</evidence>
<dbReference type="PROSITE" id="PS50071">
    <property type="entry name" value="HOMEOBOX_2"/>
    <property type="match status" value="1"/>
</dbReference>
<name>A0A8B9I249_9AVES</name>
<dbReference type="InterPro" id="IPR001356">
    <property type="entry name" value="HD"/>
</dbReference>
<feature type="domain" description="Homeobox" evidence="12">
    <location>
        <begin position="246"/>
        <end position="306"/>
    </location>
</feature>
<dbReference type="PRINTS" id="PR00024">
    <property type="entry name" value="HOMEOBOX"/>
</dbReference>
<dbReference type="GO" id="GO:0000977">
    <property type="term" value="F:RNA polymerase II transcription regulatory region sequence-specific DNA binding"/>
    <property type="evidence" value="ECO:0007669"/>
    <property type="project" value="TreeGrafter"/>
</dbReference>
<dbReference type="AlphaFoldDB" id="A0A8B9I249"/>
<evidence type="ECO:0000256" key="11">
    <source>
        <dbReference type="SAM" id="MobiDB-lite"/>
    </source>
</evidence>
<dbReference type="CDD" id="cd00086">
    <property type="entry name" value="homeodomain"/>
    <property type="match status" value="1"/>
</dbReference>
<feature type="DNA-binding region" description="Homeobox" evidence="9">
    <location>
        <begin position="248"/>
        <end position="307"/>
    </location>
</feature>
<accession>A0A8B9I249</accession>
<proteinExistence type="inferred from homology"/>
<keyword evidence="2" id="KW-0217">Developmental protein</keyword>
<dbReference type="InterPro" id="IPR017970">
    <property type="entry name" value="Homeobox_CS"/>
</dbReference>
<evidence type="ECO:0000256" key="6">
    <source>
        <dbReference type="ARBA" id="ARBA00023163"/>
    </source>
</evidence>
<feature type="compositionally biased region" description="Gly residues" evidence="11">
    <location>
        <begin position="133"/>
        <end position="150"/>
    </location>
</feature>
<dbReference type="GO" id="GO:0045892">
    <property type="term" value="P:negative regulation of DNA-templated transcription"/>
    <property type="evidence" value="ECO:0007669"/>
    <property type="project" value="TreeGrafter"/>
</dbReference>
<evidence type="ECO:0000256" key="1">
    <source>
        <dbReference type="ARBA" id="ARBA00004123"/>
    </source>
</evidence>
<keyword evidence="14" id="KW-1185">Reference proteome</keyword>
<dbReference type="InterPro" id="IPR051300">
    <property type="entry name" value="HMX_Homeobox_TF"/>
</dbReference>
<dbReference type="PANTHER" id="PTHR46110:SF1">
    <property type="entry name" value="HOMEOBOX PROTEIN HMX1"/>
    <property type="match status" value="1"/>
</dbReference>
<evidence type="ECO:0000256" key="9">
    <source>
        <dbReference type="PROSITE-ProRule" id="PRU00108"/>
    </source>
</evidence>
<reference evidence="13" key="1">
    <citation type="submission" date="2025-08" db="UniProtKB">
        <authorList>
            <consortium name="Ensembl"/>
        </authorList>
    </citation>
    <scope>IDENTIFICATION</scope>
</reference>
<feature type="region of interest" description="Disordered" evidence="11">
    <location>
        <begin position="1"/>
        <end position="117"/>
    </location>
</feature>
<evidence type="ECO:0000313" key="13">
    <source>
        <dbReference type="Ensembl" id="ENSABRP00000003445.1"/>
    </source>
</evidence>
<comment type="similarity">
    <text evidence="8">Belongs to the HMX homeobox family.</text>
</comment>
<dbReference type="GO" id="GO:0005634">
    <property type="term" value="C:nucleus"/>
    <property type="evidence" value="ECO:0007669"/>
    <property type="project" value="UniProtKB-SubCell"/>
</dbReference>
<keyword evidence="5 9" id="KW-0371">Homeobox</keyword>
<organism evidence="13 14">
    <name type="scientific">Anser brachyrhynchus</name>
    <name type="common">Pink-footed goose</name>
    <dbReference type="NCBI Taxonomy" id="132585"/>
    <lineage>
        <taxon>Eukaryota</taxon>
        <taxon>Metazoa</taxon>
        <taxon>Chordata</taxon>
        <taxon>Craniata</taxon>
        <taxon>Vertebrata</taxon>
        <taxon>Euteleostomi</taxon>
        <taxon>Archelosauria</taxon>
        <taxon>Archosauria</taxon>
        <taxon>Dinosauria</taxon>
        <taxon>Saurischia</taxon>
        <taxon>Theropoda</taxon>
        <taxon>Coelurosauria</taxon>
        <taxon>Aves</taxon>
        <taxon>Neognathae</taxon>
        <taxon>Galloanserae</taxon>
        <taxon>Anseriformes</taxon>
        <taxon>Anatidae</taxon>
        <taxon>Anserinae</taxon>
        <taxon>Anser</taxon>
    </lineage>
</organism>
<feature type="region of interest" description="Disordered" evidence="11">
    <location>
        <begin position="182"/>
        <end position="251"/>
    </location>
</feature>
<evidence type="ECO:0000259" key="12">
    <source>
        <dbReference type="PROSITE" id="PS50071"/>
    </source>
</evidence>
<evidence type="ECO:0000256" key="4">
    <source>
        <dbReference type="ARBA" id="ARBA00023125"/>
    </source>
</evidence>
<feature type="compositionally biased region" description="Polar residues" evidence="11">
    <location>
        <begin position="107"/>
        <end position="117"/>
    </location>
</feature>
<dbReference type="GO" id="GO:0000981">
    <property type="term" value="F:DNA-binding transcription factor activity, RNA polymerase II-specific"/>
    <property type="evidence" value="ECO:0007669"/>
    <property type="project" value="InterPro"/>
</dbReference>
<dbReference type="Gene3D" id="1.10.10.60">
    <property type="entry name" value="Homeodomain-like"/>
    <property type="match status" value="1"/>
</dbReference>
<evidence type="ECO:0000256" key="7">
    <source>
        <dbReference type="ARBA" id="ARBA00023242"/>
    </source>
</evidence>
<evidence type="ECO:0000313" key="14">
    <source>
        <dbReference type="Proteomes" id="UP000694426"/>
    </source>
</evidence>
<protein>
    <recommendedName>
        <fullName evidence="12">Homeobox domain-containing protein</fullName>
    </recommendedName>
</protein>
<dbReference type="Proteomes" id="UP000694426">
    <property type="component" value="Unplaced"/>
</dbReference>
<feature type="region of interest" description="Disordered" evidence="11">
    <location>
        <begin position="133"/>
        <end position="161"/>
    </location>
</feature>
<reference evidence="13" key="2">
    <citation type="submission" date="2025-09" db="UniProtKB">
        <authorList>
            <consortium name="Ensembl"/>
        </authorList>
    </citation>
    <scope>IDENTIFICATION</scope>
</reference>
<dbReference type="FunFam" id="1.10.10.60:FF:000053">
    <property type="entry name" value="H6 family homeobox 2"/>
    <property type="match status" value="1"/>
</dbReference>
<evidence type="ECO:0000256" key="8">
    <source>
        <dbReference type="ARBA" id="ARBA00038165"/>
    </source>
</evidence>
<keyword evidence="3" id="KW-0805">Transcription regulation</keyword>
<dbReference type="InterPro" id="IPR020479">
    <property type="entry name" value="HD_metazoa"/>
</dbReference>
<evidence type="ECO:0000256" key="10">
    <source>
        <dbReference type="RuleBase" id="RU000682"/>
    </source>
</evidence>
<comment type="subcellular location">
    <subcellularLocation>
        <location evidence="1 9 10">Nucleus</location>
    </subcellularLocation>
</comment>
<evidence type="ECO:0000256" key="5">
    <source>
        <dbReference type="ARBA" id="ARBA00023155"/>
    </source>
</evidence>